<name>A0A1H2I2U0_9GAMM</name>
<dbReference type="OrthoDB" id="8549814at2"/>
<keyword evidence="1" id="KW-0812">Transmembrane</keyword>
<proteinExistence type="predicted"/>
<keyword evidence="1" id="KW-0472">Membrane</keyword>
<dbReference type="RefSeq" id="WP_092389416.1">
    <property type="nucleotide sequence ID" value="NZ_LT629787.1"/>
</dbReference>
<protein>
    <submittedName>
        <fullName evidence="2">Uncharacterized protein</fullName>
    </submittedName>
</protein>
<sequence length="119" mass="13060">MRAALLALWRPDHPAHALVGLLLWCLWFVLLYAGLSLGCAGLPEAGTWASPWNAINLGLGLMTLLFLALYALLVWRSWRALQGKPQAQFIVWLGLLVNLLSAAATLFVVLPIVYLPPCI</sequence>
<organism evidence="2 3">
    <name type="scientific">Halopseudomonas salegens</name>
    <dbReference type="NCBI Taxonomy" id="1434072"/>
    <lineage>
        <taxon>Bacteria</taxon>
        <taxon>Pseudomonadati</taxon>
        <taxon>Pseudomonadota</taxon>
        <taxon>Gammaproteobacteria</taxon>
        <taxon>Pseudomonadales</taxon>
        <taxon>Pseudomonadaceae</taxon>
        <taxon>Halopseudomonas</taxon>
    </lineage>
</organism>
<dbReference type="Proteomes" id="UP000243924">
    <property type="component" value="Chromosome I"/>
</dbReference>
<feature type="transmembrane region" description="Helical" evidence="1">
    <location>
        <begin position="55"/>
        <end position="75"/>
    </location>
</feature>
<feature type="transmembrane region" description="Helical" evidence="1">
    <location>
        <begin position="87"/>
        <end position="114"/>
    </location>
</feature>
<reference evidence="3" key="1">
    <citation type="submission" date="2016-10" db="EMBL/GenBank/DDBJ databases">
        <authorList>
            <person name="Varghese N."/>
            <person name="Submissions S."/>
        </authorList>
    </citation>
    <scope>NUCLEOTIDE SEQUENCE [LARGE SCALE GENOMIC DNA]</scope>
    <source>
        <strain evidence="3">CECT 8338</strain>
    </source>
</reference>
<evidence type="ECO:0000256" key="1">
    <source>
        <dbReference type="SAM" id="Phobius"/>
    </source>
</evidence>
<keyword evidence="1" id="KW-1133">Transmembrane helix</keyword>
<evidence type="ECO:0000313" key="3">
    <source>
        <dbReference type="Proteomes" id="UP000243924"/>
    </source>
</evidence>
<feature type="transmembrane region" description="Helical" evidence="1">
    <location>
        <begin position="21"/>
        <end position="43"/>
    </location>
</feature>
<dbReference type="AlphaFoldDB" id="A0A1H2I2U0"/>
<gene>
    <name evidence="2" type="ORF">SAMN05216210_3512</name>
</gene>
<dbReference type="EMBL" id="LT629787">
    <property type="protein sequence ID" value="SDU38460.1"/>
    <property type="molecule type" value="Genomic_DNA"/>
</dbReference>
<evidence type="ECO:0000313" key="2">
    <source>
        <dbReference type="EMBL" id="SDU38460.1"/>
    </source>
</evidence>
<accession>A0A1H2I2U0</accession>
<keyword evidence="3" id="KW-1185">Reference proteome</keyword>
<dbReference type="STRING" id="1434072.SAMN05216210_3512"/>